<accession>A0A5B7EKM0</accession>
<evidence type="ECO:0000313" key="1">
    <source>
        <dbReference type="EMBL" id="MPC32984.1"/>
    </source>
</evidence>
<sequence length="93" mass="10453">MAVGQGGLGGIMKHIICKDNTVIFRLMKKPQPVSSLTREGRAQWLFPGPGNRQQVCSSSKELCTNQATTVENEYNIHKSSIQKYHRFCISFPK</sequence>
<gene>
    <name evidence="1" type="ORF">E2C01_026322</name>
</gene>
<protein>
    <submittedName>
        <fullName evidence="1">Uncharacterized protein</fullName>
    </submittedName>
</protein>
<comment type="caution">
    <text evidence="1">The sequence shown here is derived from an EMBL/GenBank/DDBJ whole genome shotgun (WGS) entry which is preliminary data.</text>
</comment>
<reference evidence="1 2" key="1">
    <citation type="submission" date="2019-05" db="EMBL/GenBank/DDBJ databases">
        <title>Another draft genome of Portunus trituberculatus and its Hox gene families provides insights of decapod evolution.</title>
        <authorList>
            <person name="Jeong J.-H."/>
            <person name="Song I."/>
            <person name="Kim S."/>
            <person name="Choi T."/>
            <person name="Kim D."/>
            <person name="Ryu S."/>
            <person name="Kim W."/>
        </authorList>
    </citation>
    <scope>NUCLEOTIDE SEQUENCE [LARGE SCALE GENOMIC DNA]</scope>
    <source>
        <tissue evidence="1">Muscle</tissue>
    </source>
</reference>
<name>A0A5B7EKM0_PORTR</name>
<evidence type="ECO:0000313" key="2">
    <source>
        <dbReference type="Proteomes" id="UP000324222"/>
    </source>
</evidence>
<dbReference type="EMBL" id="VSRR010002735">
    <property type="protein sequence ID" value="MPC32984.1"/>
    <property type="molecule type" value="Genomic_DNA"/>
</dbReference>
<dbReference type="AlphaFoldDB" id="A0A5B7EKM0"/>
<dbReference type="Proteomes" id="UP000324222">
    <property type="component" value="Unassembled WGS sequence"/>
</dbReference>
<proteinExistence type="predicted"/>
<keyword evidence="2" id="KW-1185">Reference proteome</keyword>
<organism evidence="1 2">
    <name type="scientific">Portunus trituberculatus</name>
    <name type="common">Swimming crab</name>
    <name type="synonym">Neptunus trituberculatus</name>
    <dbReference type="NCBI Taxonomy" id="210409"/>
    <lineage>
        <taxon>Eukaryota</taxon>
        <taxon>Metazoa</taxon>
        <taxon>Ecdysozoa</taxon>
        <taxon>Arthropoda</taxon>
        <taxon>Crustacea</taxon>
        <taxon>Multicrustacea</taxon>
        <taxon>Malacostraca</taxon>
        <taxon>Eumalacostraca</taxon>
        <taxon>Eucarida</taxon>
        <taxon>Decapoda</taxon>
        <taxon>Pleocyemata</taxon>
        <taxon>Brachyura</taxon>
        <taxon>Eubrachyura</taxon>
        <taxon>Portunoidea</taxon>
        <taxon>Portunidae</taxon>
        <taxon>Portuninae</taxon>
        <taxon>Portunus</taxon>
    </lineage>
</organism>